<keyword evidence="1" id="KW-1133">Transmembrane helix</keyword>
<dbReference type="EMBL" id="LR796226">
    <property type="protein sequence ID" value="CAB4128713.1"/>
    <property type="molecule type" value="Genomic_DNA"/>
</dbReference>
<name>A0A6J5L5R0_9CAUD</name>
<sequence length="36" mass="3911">MSLNDRKEPDWMLVAFTAGLALGAGIVLIAYMLNTN</sequence>
<protein>
    <submittedName>
        <fullName evidence="2">Uncharacterized protein</fullName>
    </submittedName>
</protein>
<organism evidence="2">
    <name type="scientific">uncultured Caudovirales phage</name>
    <dbReference type="NCBI Taxonomy" id="2100421"/>
    <lineage>
        <taxon>Viruses</taxon>
        <taxon>Duplodnaviria</taxon>
        <taxon>Heunggongvirae</taxon>
        <taxon>Uroviricota</taxon>
        <taxon>Caudoviricetes</taxon>
        <taxon>Peduoviridae</taxon>
        <taxon>Maltschvirus</taxon>
        <taxon>Maltschvirus maltsch</taxon>
    </lineage>
</organism>
<proteinExistence type="predicted"/>
<feature type="transmembrane region" description="Helical" evidence="1">
    <location>
        <begin position="12"/>
        <end position="33"/>
    </location>
</feature>
<keyword evidence="1" id="KW-0472">Membrane</keyword>
<reference evidence="2" key="1">
    <citation type="submission" date="2020-04" db="EMBL/GenBank/DDBJ databases">
        <authorList>
            <person name="Chiriac C."/>
            <person name="Salcher M."/>
            <person name="Ghai R."/>
            <person name="Kavagutti S V."/>
        </authorList>
    </citation>
    <scope>NUCLEOTIDE SEQUENCE</scope>
</reference>
<accession>A0A6J5L5R0</accession>
<evidence type="ECO:0000256" key="1">
    <source>
        <dbReference type="SAM" id="Phobius"/>
    </source>
</evidence>
<gene>
    <name evidence="2" type="ORF">UFOVP111_65</name>
</gene>
<evidence type="ECO:0000313" key="2">
    <source>
        <dbReference type="EMBL" id="CAB4128713.1"/>
    </source>
</evidence>
<keyword evidence="1" id="KW-0812">Transmembrane</keyword>